<keyword evidence="4 7" id="KW-1133">Transmembrane helix</keyword>
<evidence type="ECO:0000256" key="4">
    <source>
        <dbReference type="ARBA" id="ARBA00022989"/>
    </source>
</evidence>
<dbReference type="STRING" id="9258.ENSOANP00000021964"/>
<feature type="transmembrane region" description="Helical" evidence="7">
    <location>
        <begin position="290"/>
        <end position="315"/>
    </location>
</feature>
<dbReference type="PRINTS" id="PR00259">
    <property type="entry name" value="TMFOUR"/>
</dbReference>
<reference evidence="8" key="3">
    <citation type="submission" date="2025-09" db="UniProtKB">
        <authorList>
            <consortium name="Ensembl"/>
        </authorList>
    </citation>
    <scope>IDENTIFICATION</scope>
    <source>
        <strain evidence="8">Glennie</strain>
    </source>
</reference>
<dbReference type="Pfam" id="PF00335">
    <property type="entry name" value="Tetraspanin"/>
    <property type="match status" value="1"/>
</dbReference>
<dbReference type="InParanoid" id="F7DTG3"/>
<dbReference type="InterPro" id="IPR008952">
    <property type="entry name" value="Tetraspanin_EC2_sf"/>
</dbReference>
<dbReference type="PROSITE" id="PS00421">
    <property type="entry name" value="TM4_1"/>
    <property type="match status" value="1"/>
</dbReference>
<feature type="transmembrane region" description="Helical" evidence="7">
    <location>
        <begin position="110"/>
        <end position="133"/>
    </location>
</feature>
<evidence type="ECO:0000256" key="6">
    <source>
        <dbReference type="SAM" id="MobiDB-lite"/>
    </source>
</evidence>
<keyword evidence="3 7" id="KW-0812">Transmembrane</keyword>
<sequence>MDGKEETLLSPPSQVGQGEGERAPSGSVSFFACSGSLPLSDLITAPHQASTMSPKAGNGCLSLTKYFLFVFNLFFFVLGGLLFCFGLWILFDRNSFASFLGVSYSPLRAWSFALSASGILTMLLGFLGCLGALKEIRCLLGCYFGVLLLLFTAQITLGVLIYTQRGRLKAKVGEVVVDLIENYQQNPGKERGGEENWDYVQFQLHCCGWASPQDWTRNPGLRSNSSAPHVPCSCRNSTEIHANVTVDSTAVLVGPGAPVAPIPSGFCPGDVAVYREGCARSVHAWLNNNLISIVGVCLGIALLELGVMALSMFLCRNLDHNYNKLARYS</sequence>
<dbReference type="Bgee" id="ENSOANG00000013934">
    <property type="expression patterns" value="Expressed in cerebellum and 7 other cell types or tissues"/>
</dbReference>
<dbReference type="InterPro" id="IPR018503">
    <property type="entry name" value="Tetraspanin_CS"/>
</dbReference>
<dbReference type="SUPFAM" id="SSF48652">
    <property type="entry name" value="Tetraspanin"/>
    <property type="match status" value="1"/>
</dbReference>
<dbReference type="OMA" id="MCRNLDY"/>
<dbReference type="eggNOG" id="KOG3882">
    <property type="taxonomic scope" value="Eukaryota"/>
</dbReference>
<reference evidence="8" key="2">
    <citation type="submission" date="2025-08" db="UniProtKB">
        <authorList>
            <consortium name="Ensembl"/>
        </authorList>
    </citation>
    <scope>IDENTIFICATION</scope>
    <source>
        <strain evidence="8">Glennie</strain>
    </source>
</reference>
<dbReference type="Gene3D" id="1.10.1450.10">
    <property type="entry name" value="Tetraspanin"/>
    <property type="match status" value="1"/>
</dbReference>
<reference evidence="8 9" key="1">
    <citation type="journal article" date="2008" name="Nature">
        <title>Genome analysis of the platypus reveals unique signatures of evolution.</title>
        <authorList>
            <person name="Warren W.C."/>
            <person name="Hillier L.W."/>
            <person name="Marshall Graves J.A."/>
            <person name="Birney E."/>
            <person name="Ponting C.P."/>
            <person name="Grutzner F."/>
            <person name="Belov K."/>
            <person name="Miller W."/>
            <person name="Clarke L."/>
            <person name="Chinwalla A.T."/>
            <person name="Yang S.P."/>
            <person name="Heger A."/>
            <person name="Locke D.P."/>
            <person name="Miethke P."/>
            <person name="Waters P.D."/>
            <person name="Veyrunes F."/>
            <person name="Fulton L."/>
            <person name="Fulton B."/>
            <person name="Graves T."/>
            <person name="Wallis J."/>
            <person name="Puente X.S."/>
            <person name="Lopez-Otin C."/>
            <person name="Ordonez G.R."/>
            <person name="Eichler E.E."/>
            <person name="Chen L."/>
            <person name="Cheng Z."/>
            <person name="Deakin J.E."/>
            <person name="Alsop A."/>
            <person name="Thompson K."/>
            <person name="Kirby P."/>
            <person name="Papenfuss A.T."/>
            <person name="Wakefield M.J."/>
            <person name="Olender T."/>
            <person name="Lancet D."/>
            <person name="Huttley G.A."/>
            <person name="Smit A.F."/>
            <person name="Pask A."/>
            <person name="Temple-Smith P."/>
            <person name="Batzer M.A."/>
            <person name="Walker J.A."/>
            <person name="Konkel M.K."/>
            <person name="Harris R.S."/>
            <person name="Whittington C.M."/>
            <person name="Wong E.S."/>
            <person name="Gemmell N.J."/>
            <person name="Buschiazzo E."/>
            <person name="Vargas Jentzsch I.M."/>
            <person name="Merkel A."/>
            <person name="Schmitz J."/>
            <person name="Zemann A."/>
            <person name="Churakov G."/>
            <person name="Kriegs J.O."/>
            <person name="Brosius J."/>
            <person name="Murchison E.P."/>
            <person name="Sachidanandam R."/>
            <person name="Smith C."/>
            <person name="Hannon G.J."/>
            <person name="Tsend-Ayush E."/>
            <person name="McMillan D."/>
            <person name="Attenborough R."/>
            <person name="Rens W."/>
            <person name="Ferguson-Smith M."/>
            <person name="Lefevre C.M."/>
            <person name="Sharp J.A."/>
            <person name="Nicholas K.R."/>
            <person name="Ray D.A."/>
            <person name="Kube M."/>
            <person name="Reinhardt R."/>
            <person name="Pringle T.H."/>
            <person name="Taylor J."/>
            <person name="Jones R.C."/>
            <person name="Nixon B."/>
            <person name="Dacheux J.L."/>
            <person name="Niwa H."/>
            <person name="Sekita Y."/>
            <person name="Huang X."/>
            <person name="Stark A."/>
            <person name="Kheradpour P."/>
            <person name="Kellis M."/>
            <person name="Flicek P."/>
            <person name="Chen Y."/>
            <person name="Webber C."/>
            <person name="Hardison R."/>
            <person name="Nelson J."/>
            <person name="Hallsworth-Pepin K."/>
            <person name="Delehaunty K."/>
            <person name="Markovic C."/>
            <person name="Minx P."/>
            <person name="Feng Y."/>
            <person name="Kremitzki C."/>
            <person name="Mitreva M."/>
            <person name="Glasscock J."/>
            <person name="Wylie T."/>
            <person name="Wohldmann P."/>
            <person name="Thiru P."/>
            <person name="Nhan M.N."/>
            <person name="Pohl C.S."/>
            <person name="Smith S.M."/>
            <person name="Hou S."/>
            <person name="Nefedov M."/>
            <person name="de Jong P.J."/>
            <person name="Renfree M.B."/>
            <person name="Mardis E.R."/>
            <person name="Wilson R.K."/>
        </authorList>
    </citation>
    <scope>NUCLEOTIDE SEQUENCE [LARGE SCALE GENOMIC DNA]</scope>
    <source>
        <strain evidence="8 9">Glennie</strain>
    </source>
</reference>
<dbReference type="Ensembl" id="ENSOANT00000021968.3">
    <property type="protein sequence ID" value="ENSOANP00000021964.3"/>
    <property type="gene ID" value="ENSOANG00000013934.3"/>
</dbReference>
<evidence type="ECO:0000256" key="3">
    <source>
        <dbReference type="ARBA" id="ARBA00022692"/>
    </source>
</evidence>
<dbReference type="FunCoup" id="F7DTG3">
    <property type="interactions" value="132"/>
</dbReference>
<feature type="region of interest" description="Disordered" evidence="6">
    <location>
        <begin position="1"/>
        <end position="23"/>
    </location>
</feature>
<proteinExistence type="inferred from homology"/>
<dbReference type="HOGENOM" id="CLU_055524_4_1_1"/>
<dbReference type="InterPro" id="IPR018499">
    <property type="entry name" value="Tetraspanin/Peripherin"/>
</dbReference>
<feature type="transmembrane region" description="Helical" evidence="7">
    <location>
        <begin position="66"/>
        <end position="90"/>
    </location>
</feature>
<organism evidence="8 9">
    <name type="scientific">Ornithorhynchus anatinus</name>
    <name type="common">Duckbill platypus</name>
    <dbReference type="NCBI Taxonomy" id="9258"/>
    <lineage>
        <taxon>Eukaryota</taxon>
        <taxon>Metazoa</taxon>
        <taxon>Chordata</taxon>
        <taxon>Craniata</taxon>
        <taxon>Vertebrata</taxon>
        <taxon>Euteleostomi</taxon>
        <taxon>Mammalia</taxon>
        <taxon>Monotremata</taxon>
        <taxon>Ornithorhynchidae</taxon>
        <taxon>Ornithorhynchus</taxon>
    </lineage>
</organism>
<comment type="similarity">
    <text evidence="2">Belongs to the tetraspanin (TM4SF) family.</text>
</comment>
<accession>F7DTG3</accession>
<dbReference type="PANTHER" id="PTHR19282:SF263">
    <property type="entry name" value="LEUKOCYTE ANTIGEN CD37"/>
    <property type="match status" value="1"/>
</dbReference>
<evidence type="ECO:0000313" key="9">
    <source>
        <dbReference type="Proteomes" id="UP000002279"/>
    </source>
</evidence>
<evidence type="ECO:0000256" key="7">
    <source>
        <dbReference type="SAM" id="Phobius"/>
    </source>
</evidence>
<keyword evidence="9" id="KW-1185">Reference proteome</keyword>
<dbReference type="CDD" id="cd03160">
    <property type="entry name" value="CD37_CD82_like_LEL"/>
    <property type="match status" value="1"/>
</dbReference>
<evidence type="ECO:0000256" key="1">
    <source>
        <dbReference type="ARBA" id="ARBA00004141"/>
    </source>
</evidence>
<gene>
    <name evidence="8" type="primary">CD37</name>
</gene>
<comment type="subcellular location">
    <subcellularLocation>
        <location evidence="1">Membrane</location>
        <topology evidence="1">Multi-pass membrane protein</topology>
    </subcellularLocation>
</comment>
<feature type="transmembrane region" description="Helical" evidence="7">
    <location>
        <begin position="140"/>
        <end position="162"/>
    </location>
</feature>
<protein>
    <submittedName>
        <fullName evidence="8">Uncharacterized protein</fullName>
    </submittedName>
</protein>
<dbReference type="GO" id="GO:0005886">
    <property type="term" value="C:plasma membrane"/>
    <property type="evidence" value="ECO:0000318"/>
    <property type="project" value="GO_Central"/>
</dbReference>
<evidence type="ECO:0000256" key="5">
    <source>
        <dbReference type="ARBA" id="ARBA00023136"/>
    </source>
</evidence>
<dbReference type="Proteomes" id="UP000002279">
    <property type="component" value="Chromosome 10"/>
</dbReference>
<evidence type="ECO:0000313" key="8">
    <source>
        <dbReference type="Ensembl" id="ENSOANP00000021964.3"/>
    </source>
</evidence>
<dbReference type="GeneTree" id="ENSGT00940000161485"/>
<dbReference type="AlphaFoldDB" id="F7DTG3"/>
<name>F7DTG3_ORNAN</name>
<keyword evidence="5 7" id="KW-0472">Membrane</keyword>
<dbReference type="PANTHER" id="PTHR19282">
    <property type="entry name" value="TETRASPANIN"/>
    <property type="match status" value="1"/>
</dbReference>
<evidence type="ECO:0000256" key="2">
    <source>
        <dbReference type="ARBA" id="ARBA00006840"/>
    </source>
</evidence>
<dbReference type="PROSITE" id="PS51257">
    <property type="entry name" value="PROKAR_LIPOPROTEIN"/>
    <property type="match status" value="1"/>
</dbReference>